<keyword evidence="8" id="KW-1185">Reference proteome</keyword>
<dbReference type="InterPro" id="IPR001991">
    <property type="entry name" value="Na-dicarboxylate_symporter"/>
</dbReference>
<feature type="transmembrane region" description="Helical" evidence="6">
    <location>
        <begin position="217"/>
        <end position="241"/>
    </location>
</feature>
<evidence type="ECO:0000256" key="4">
    <source>
        <dbReference type="ARBA" id="ARBA00022989"/>
    </source>
</evidence>
<dbReference type="EMBL" id="SMFV01000001">
    <property type="protein sequence ID" value="TCK06209.1"/>
    <property type="molecule type" value="Genomic_DNA"/>
</dbReference>
<evidence type="ECO:0000256" key="1">
    <source>
        <dbReference type="ARBA" id="ARBA00004141"/>
    </source>
</evidence>
<feature type="transmembrane region" description="Helical" evidence="6">
    <location>
        <begin position="7"/>
        <end position="24"/>
    </location>
</feature>
<protein>
    <submittedName>
        <fullName evidence="7">Na+/H+-dicarboxylate symporter</fullName>
    </submittedName>
</protein>
<dbReference type="OrthoDB" id="9768885at2"/>
<feature type="transmembrane region" description="Helical" evidence="6">
    <location>
        <begin position="130"/>
        <end position="154"/>
    </location>
</feature>
<evidence type="ECO:0000256" key="6">
    <source>
        <dbReference type="SAM" id="Phobius"/>
    </source>
</evidence>
<evidence type="ECO:0000256" key="5">
    <source>
        <dbReference type="ARBA" id="ARBA00023136"/>
    </source>
</evidence>
<feature type="transmembrane region" description="Helical" evidence="6">
    <location>
        <begin position="75"/>
        <end position="96"/>
    </location>
</feature>
<organism evidence="7 8">
    <name type="scientific">Phorcysia thermohydrogeniphila</name>
    <dbReference type="NCBI Taxonomy" id="936138"/>
    <lineage>
        <taxon>Bacteria</taxon>
        <taxon>Pseudomonadati</taxon>
        <taxon>Aquificota</taxon>
        <taxon>Aquificia</taxon>
        <taxon>Desulfurobacteriales</taxon>
        <taxon>Desulfurobacteriaceae</taxon>
        <taxon>Phorcysia</taxon>
    </lineage>
</organism>
<keyword evidence="5 6" id="KW-0472">Membrane</keyword>
<feature type="transmembrane region" description="Helical" evidence="6">
    <location>
        <begin position="348"/>
        <end position="374"/>
    </location>
</feature>
<dbReference type="PANTHER" id="PTHR11958">
    <property type="entry name" value="SODIUM/DICARBOXYLATE SYMPORTER-RELATED"/>
    <property type="match status" value="1"/>
</dbReference>
<dbReference type="PANTHER" id="PTHR11958:SF63">
    <property type="entry name" value="AMINO ACID TRANSPORTER"/>
    <property type="match status" value="1"/>
</dbReference>
<dbReference type="GO" id="GO:0015293">
    <property type="term" value="F:symporter activity"/>
    <property type="evidence" value="ECO:0007669"/>
    <property type="project" value="InterPro"/>
</dbReference>
<dbReference type="Pfam" id="PF00375">
    <property type="entry name" value="SDF"/>
    <property type="match status" value="1"/>
</dbReference>
<accession>A0A4R1GJR2</accession>
<evidence type="ECO:0000313" key="7">
    <source>
        <dbReference type="EMBL" id="TCK06209.1"/>
    </source>
</evidence>
<keyword evidence="3 6" id="KW-0812">Transmembrane</keyword>
<evidence type="ECO:0000256" key="2">
    <source>
        <dbReference type="ARBA" id="ARBA00022448"/>
    </source>
</evidence>
<proteinExistence type="predicted"/>
<name>A0A4R1GJR2_9BACT</name>
<feature type="transmembrane region" description="Helical" evidence="6">
    <location>
        <begin position="44"/>
        <end position="63"/>
    </location>
</feature>
<keyword evidence="4 6" id="KW-1133">Transmembrane helix</keyword>
<dbReference type="RefSeq" id="WP_132524538.1">
    <property type="nucleotide sequence ID" value="NZ_SMFV01000001.1"/>
</dbReference>
<reference evidence="7 8" key="1">
    <citation type="submission" date="2019-03" db="EMBL/GenBank/DDBJ databases">
        <title>Genomic Encyclopedia of Archaeal and Bacterial Type Strains, Phase II (KMG-II): from individual species to whole genera.</title>
        <authorList>
            <person name="Goeker M."/>
        </authorList>
    </citation>
    <scope>NUCLEOTIDE SEQUENCE [LARGE SCALE GENOMIC DNA]</scope>
    <source>
        <strain evidence="7 8">DSM 24425</strain>
    </source>
</reference>
<dbReference type="InterPro" id="IPR036458">
    <property type="entry name" value="Na:dicarbo_symporter_sf"/>
</dbReference>
<dbReference type="InterPro" id="IPR050746">
    <property type="entry name" value="DAACS"/>
</dbReference>
<sequence>MRKGKFLTYMALGVVGGFLAGGFLPELSLKTAFIGELFLNALKMVVLPLIIVSIASAILNMKTIEKFKSVGVRALLYYTMTTSIAVAIGIITVILIKPGVGFSLNGDSSFNREMSFSLKELLTNLLPPNLFKALVDFNVLGIIVATMLFSLAVLSIKWEEKPLLHKLISELDASILKLTGWIINFAPLGIFSLIAAKVASIGGAKAIVPLLISLGKYVLTVLLALGIHAFLILPAIYYFFIRKNPYAYIGKVKEALITAFATASSSATLPVTLKEVVGSGVKKTVAEFTLPLGATINMDGTALYEAVAVIFIAESYGINLELTHYLIIFLTATLAAIGAAGIPEAGLVTMVLVLQSVGIPVEGIGIILAVDWFLDRCRTAVNVLGDTIGAAVISHGLEEVKNGRVSP</sequence>
<dbReference type="SUPFAM" id="SSF118215">
    <property type="entry name" value="Proton glutamate symport protein"/>
    <property type="match status" value="1"/>
</dbReference>
<dbReference type="AlphaFoldDB" id="A0A4R1GJR2"/>
<dbReference type="Proteomes" id="UP000295777">
    <property type="component" value="Unassembled WGS sequence"/>
</dbReference>
<feature type="transmembrane region" description="Helical" evidence="6">
    <location>
        <begin position="175"/>
        <end position="197"/>
    </location>
</feature>
<comment type="caution">
    <text evidence="7">The sequence shown here is derived from an EMBL/GenBank/DDBJ whole genome shotgun (WGS) entry which is preliminary data.</text>
</comment>
<dbReference type="Gene3D" id="1.10.3860.10">
    <property type="entry name" value="Sodium:dicarboxylate symporter"/>
    <property type="match status" value="1"/>
</dbReference>
<dbReference type="PRINTS" id="PR00173">
    <property type="entry name" value="EDTRNSPORT"/>
</dbReference>
<comment type="subcellular location">
    <subcellularLocation>
        <location evidence="1">Membrane</location>
        <topology evidence="1">Multi-pass membrane protein</topology>
    </subcellularLocation>
</comment>
<evidence type="ECO:0000313" key="8">
    <source>
        <dbReference type="Proteomes" id="UP000295777"/>
    </source>
</evidence>
<keyword evidence="2" id="KW-0813">Transport</keyword>
<evidence type="ECO:0000256" key="3">
    <source>
        <dbReference type="ARBA" id="ARBA00022692"/>
    </source>
</evidence>
<dbReference type="GO" id="GO:0016020">
    <property type="term" value="C:membrane"/>
    <property type="evidence" value="ECO:0007669"/>
    <property type="project" value="UniProtKB-SubCell"/>
</dbReference>
<feature type="transmembrane region" description="Helical" evidence="6">
    <location>
        <begin position="322"/>
        <end position="342"/>
    </location>
</feature>
<gene>
    <name evidence="7" type="ORF">CLV27_0010</name>
</gene>